<dbReference type="InterPro" id="IPR050464">
    <property type="entry name" value="Zeta_carotene_desat/Oxidored"/>
</dbReference>
<dbReference type="PANTHER" id="PTHR42923">
    <property type="entry name" value="PROTOPORPHYRINOGEN OXIDASE"/>
    <property type="match status" value="1"/>
</dbReference>
<dbReference type="Proteomes" id="UP001219355">
    <property type="component" value="Chromosome 5"/>
</dbReference>
<keyword evidence="2" id="KW-1185">Reference proteome</keyword>
<protein>
    <submittedName>
        <fullName evidence="1">Uncharacterized protein</fullName>
    </submittedName>
</protein>
<sequence length="541" mass="62459">MNWNTSAEPRKQKVLIVGAGAAGMSCAATLAKKPEKFEITVLEKGPTAGGQATSLAVDGEKFGADWVNNSAQGGTPMFRHTYKFFREYGYEPREVRIQLSIGKGVEGFWTNMFPSPLMQKHRHEVEKFGKVLKAVRRFPIPLWPVPLRKFLRLFGFSKEFNHRIIYPLTSALMGIGNEAEDVPCGIIQQLLDHPEMRVWDYDPVGFIPPRPPLFAFPNLARFYQDWATGLREKGVTIRPNTQAISVIQRNERGIIVETRHIDEDPRVTEERYHDRSITEEFDKLVFCVPGDEAKRLLGKTATWKEKAILGGIKYYDDVTVTHCDHNYFGSRYEYKFKEELCAKPVTKEQEEQIKFARGEAGARSGFRPSYCTMSYPSKPDKNELAFDFTNFQYQLQPEPGSTEPPLPLERHIFQSRFMSERLKDIWTIDQIDEDSVLERRWVHQPSQGWRHYVRVLPYMRYINGRHNTLYAGGWTYANMHEAACISGIAAAVRLGADYDSIDDFADKYFSFYLWFCHGKKLKKKKIDLLSHHHGEPTLNHR</sequence>
<dbReference type="EMBL" id="CP120631">
    <property type="protein sequence ID" value="WEW61928.1"/>
    <property type="molecule type" value="Genomic_DNA"/>
</dbReference>
<dbReference type="PANTHER" id="PTHR42923:SF20">
    <property type="entry name" value="FLAVIN-CONTAINING AMINE OXIDASEDEHYDROGENASE"/>
    <property type="match status" value="1"/>
</dbReference>
<organism evidence="1 2">
    <name type="scientific">Emydomyces testavorans</name>
    <dbReference type="NCBI Taxonomy" id="2070801"/>
    <lineage>
        <taxon>Eukaryota</taxon>
        <taxon>Fungi</taxon>
        <taxon>Dikarya</taxon>
        <taxon>Ascomycota</taxon>
        <taxon>Pezizomycotina</taxon>
        <taxon>Eurotiomycetes</taxon>
        <taxon>Eurotiomycetidae</taxon>
        <taxon>Onygenales</taxon>
        <taxon>Nannizziopsiaceae</taxon>
        <taxon>Emydomyces</taxon>
    </lineage>
</organism>
<dbReference type="GO" id="GO:0016491">
    <property type="term" value="F:oxidoreductase activity"/>
    <property type="evidence" value="ECO:0007669"/>
    <property type="project" value="TreeGrafter"/>
</dbReference>
<dbReference type="InterPro" id="IPR036188">
    <property type="entry name" value="FAD/NAD-bd_sf"/>
</dbReference>
<evidence type="ECO:0000313" key="2">
    <source>
        <dbReference type="Proteomes" id="UP001219355"/>
    </source>
</evidence>
<name>A0AAF0DPA1_9EURO</name>
<dbReference type="Gene3D" id="1.10.405.20">
    <property type="match status" value="1"/>
</dbReference>
<gene>
    <name evidence="1" type="ORF">PRK78_007428</name>
</gene>
<evidence type="ECO:0000313" key="1">
    <source>
        <dbReference type="EMBL" id="WEW61928.1"/>
    </source>
</evidence>
<dbReference type="Gene3D" id="3.50.50.60">
    <property type="entry name" value="FAD/NAD(P)-binding domain"/>
    <property type="match status" value="1"/>
</dbReference>
<dbReference type="Pfam" id="PF13450">
    <property type="entry name" value="NAD_binding_8"/>
    <property type="match status" value="1"/>
</dbReference>
<dbReference type="SUPFAM" id="SSF51905">
    <property type="entry name" value="FAD/NAD(P)-binding domain"/>
    <property type="match status" value="1"/>
</dbReference>
<proteinExistence type="predicted"/>
<dbReference type="Gene3D" id="3.30.70.1990">
    <property type="match status" value="1"/>
</dbReference>
<reference evidence="1" key="1">
    <citation type="submission" date="2023-03" db="EMBL/GenBank/DDBJ databases">
        <title>Emydomyces testavorans Genome Sequence.</title>
        <authorList>
            <person name="Hoyer L."/>
        </authorList>
    </citation>
    <scope>NUCLEOTIDE SEQUENCE</scope>
    <source>
        <strain evidence="1">16-2883</strain>
    </source>
</reference>
<dbReference type="PRINTS" id="PR00419">
    <property type="entry name" value="ADXRDTASE"/>
</dbReference>
<accession>A0AAF0DPA1</accession>
<dbReference type="AlphaFoldDB" id="A0AAF0DPA1"/>